<evidence type="ECO:0000256" key="5">
    <source>
        <dbReference type="ARBA" id="ARBA00023277"/>
    </source>
</evidence>
<dbReference type="PANTHER" id="PTHR31609:SF1">
    <property type="entry name" value="CARBOHYDRATE DEACETYLASE"/>
    <property type="match status" value="1"/>
</dbReference>
<protein>
    <submittedName>
        <fullName evidence="6">Chitin disaccharide deacetylase</fullName>
        <ecNumber evidence="6">3.5.1.105</ecNumber>
    </submittedName>
</protein>
<dbReference type="InterPro" id="IPR006879">
    <property type="entry name" value="YdjC-like"/>
</dbReference>
<evidence type="ECO:0000256" key="3">
    <source>
        <dbReference type="ARBA" id="ARBA00022801"/>
    </source>
</evidence>
<keyword evidence="5" id="KW-0119">Carbohydrate metabolism</keyword>
<keyword evidence="2" id="KW-0479">Metal-binding</keyword>
<dbReference type="RefSeq" id="WP_155112891.1">
    <property type="nucleotide sequence ID" value="NZ_WMIB01000013.1"/>
</dbReference>
<reference evidence="6 7" key="1">
    <citation type="journal article" date="2017" name="Int. J. Syst. Evol. Microbiol.">
        <title>Bacillus mangrovi sp. nov., isolated from a sediment sample from a mangrove forest.</title>
        <authorList>
            <person name="Gupta V."/>
            <person name="Singh P.K."/>
            <person name="Korpole S."/>
            <person name="Tanuku N.R.S."/>
            <person name="Pinnaka A.K."/>
        </authorList>
    </citation>
    <scope>NUCLEOTIDE SEQUENCE [LARGE SCALE GENOMIC DNA]</scope>
    <source>
        <strain evidence="6 7">KCTC 33872</strain>
    </source>
</reference>
<dbReference type="AlphaFoldDB" id="A0A7X2S664"/>
<evidence type="ECO:0000256" key="4">
    <source>
        <dbReference type="ARBA" id="ARBA00022842"/>
    </source>
</evidence>
<dbReference type="PANTHER" id="PTHR31609">
    <property type="entry name" value="YDJC DEACETYLASE FAMILY MEMBER"/>
    <property type="match status" value="1"/>
</dbReference>
<dbReference type="GO" id="GO:0000272">
    <property type="term" value="P:polysaccharide catabolic process"/>
    <property type="evidence" value="ECO:0007669"/>
    <property type="project" value="InterPro"/>
</dbReference>
<evidence type="ECO:0000313" key="7">
    <source>
        <dbReference type="Proteomes" id="UP000434639"/>
    </source>
</evidence>
<dbReference type="EMBL" id="WMIB01000013">
    <property type="protein sequence ID" value="MTH54384.1"/>
    <property type="molecule type" value="Genomic_DNA"/>
</dbReference>
<comment type="cofactor">
    <cofactor evidence="1">
        <name>Mg(2+)</name>
        <dbReference type="ChEBI" id="CHEBI:18420"/>
    </cofactor>
</comment>
<evidence type="ECO:0000256" key="1">
    <source>
        <dbReference type="ARBA" id="ARBA00001946"/>
    </source>
</evidence>
<dbReference type="CDD" id="cd10803">
    <property type="entry name" value="YdjC_EF3048_like"/>
    <property type="match status" value="1"/>
</dbReference>
<proteinExistence type="predicted"/>
<accession>A0A7X2S664</accession>
<keyword evidence="3 6" id="KW-0378">Hydrolase</keyword>
<keyword evidence="4" id="KW-0460">Magnesium</keyword>
<dbReference type="GO" id="GO:0046872">
    <property type="term" value="F:metal ion binding"/>
    <property type="evidence" value="ECO:0007669"/>
    <property type="project" value="UniProtKB-KW"/>
</dbReference>
<dbReference type="GO" id="GO:0036311">
    <property type="term" value="F:chitin disaccharide deacetylase activity"/>
    <property type="evidence" value="ECO:0007669"/>
    <property type="project" value="UniProtKB-EC"/>
</dbReference>
<dbReference type="NCBIfam" id="NF002559">
    <property type="entry name" value="PRK02134.1"/>
    <property type="match status" value="1"/>
</dbReference>
<name>A0A7X2S664_9BACI</name>
<sequence>MTPLKLILNADDFGLCPGVNYAITDCLDNGRISSATMMMNMPGTDHAVKLAKTHKLKAIGVHFVLTAGIPFTEAASLRGPDGRFFSQAEFWGKKLEVQDIREELQAQLVAFLKEGLKPSHFDSHHHVHRHPLVWEVLKEMADTVGAPIRDPLNNELPGQSSYVKCRLNQEFYGKLSLKSLTEILEKNENEEWLEVMCHPGYADAFLLKSSSYTLERVRETEILLSEEFGEMLAEKRVIVKTYTSLTMEEMA</sequence>
<comment type="caution">
    <text evidence="6">The sequence shown here is derived from an EMBL/GenBank/DDBJ whole genome shotgun (WGS) entry which is preliminary data.</text>
</comment>
<dbReference type="SUPFAM" id="SSF88713">
    <property type="entry name" value="Glycoside hydrolase/deacetylase"/>
    <property type="match status" value="1"/>
</dbReference>
<organism evidence="6 7">
    <name type="scientific">Metabacillus mangrovi</name>
    <dbReference type="NCBI Taxonomy" id="1491830"/>
    <lineage>
        <taxon>Bacteria</taxon>
        <taxon>Bacillati</taxon>
        <taxon>Bacillota</taxon>
        <taxon>Bacilli</taxon>
        <taxon>Bacillales</taxon>
        <taxon>Bacillaceae</taxon>
        <taxon>Metabacillus</taxon>
    </lineage>
</organism>
<dbReference type="OrthoDB" id="9774177at2"/>
<keyword evidence="7" id="KW-1185">Reference proteome</keyword>
<gene>
    <name evidence="6" type="primary">chbG</name>
    <name evidence="6" type="ORF">GKZ89_13320</name>
</gene>
<dbReference type="GO" id="GO:0019213">
    <property type="term" value="F:deacetylase activity"/>
    <property type="evidence" value="ECO:0007669"/>
    <property type="project" value="TreeGrafter"/>
</dbReference>
<dbReference type="InterPro" id="IPR011330">
    <property type="entry name" value="Glyco_hydro/deAcase_b/a-brl"/>
</dbReference>
<dbReference type="Pfam" id="PF04794">
    <property type="entry name" value="YdjC"/>
    <property type="match status" value="1"/>
</dbReference>
<evidence type="ECO:0000256" key="2">
    <source>
        <dbReference type="ARBA" id="ARBA00022723"/>
    </source>
</evidence>
<dbReference type="Proteomes" id="UP000434639">
    <property type="component" value="Unassembled WGS sequence"/>
</dbReference>
<dbReference type="EC" id="3.5.1.105" evidence="6"/>
<evidence type="ECO:0000313" key="6">
    <source>
        <dbReference type="EMBL" id="MTH54384.1"/>
    </source>
</evidence>
<dbReference type="Gene3D" id="3.20.20.370">
    <property type="entry name" value="Glycoside hydrolase/deacetylase"/>
    <property type="match status" value="1"/>
</dbReference>
<dbReference type="InterPro" id="IPR022948">
    <property type="entry name" value="COD_ChbG_bac"/>
</dbReference>